<dbReference type="EMBL" id="CP040749">
    <property type="protein sequence ID" value="QCX39774.1"/>
    <property type="molecule type" value="Genomic_DNA"/>
</dbReference>
<proteinExistence type="predicted"/>
<dbReference type="KEGG" id="fbe:FF125_15495"/>
<reference evidence="1 2" key="1">
    <citation type="submission" date="2019-05" db="EMBL/GenBank/DDBJ databases">
        <title>Algicella ahnfeltiae gen. nov., sp. nov., a novel marine bacterium of the family Flavobacteriaceae isolated from a red alga.</title>
        <authorList>
            <person name="Nedashkovskaya O.I."/>
            <person name="Kukhlevskiy A.D."/>
            <person name="Kim S.-G."/>
            <person name="Zhukova N.V."/>
            <person name="Mikhailov V.V."/>
        </authorList>
    </citation>
    <scope>NUCLEOTIDE SEQUENCE [LARGE SCALE GENOMIC DNA]</scope>
    <source>
        <strain evidence="1 2">10Alg115</strain>
    </source>
</reference>
<dbReference type="AlphaFoldDB" id="A0A5B7TWX2"/>
<name>A0A5B7TWX2_9FLAO</name>
<evidence type="ECO:0000313" key="1">
    <source>
        <dbReference type="EMBL" id="QCX39774.1"/>
    </source>
</evidence>
<accession>A0A5B7TWX2</accession>
<evidence type="ECO:0000313" key="2">
    <source>
        <dbReference type="Proteomes" id="UP000306229"/>
    </source>
</evidence>
<dbReference type="PANTHER" id="PTHR38477">
    <property type="entry name" value="HYPOTHETICAL EXPORTED PROTEIN"/>
    <property type="match status" value="1"/>
</dbReference>
<organism evidence="1 2">
    <name type="scientific">Aureibaculum algae</name>
    <dbReference type="NCBI Taxonomy" id="2584122"/>
    <lineage>
        <taxon>Bacteria</taxon>
        <taxon>Pseudomonadati</taxon>
        <taxon>Bacteroidota</taxon>
        <taxon>Flavobacteriia</taxon>
        <taxon>Flavobacteriales</taxon>
        <taxon>Flavobacteriaceae</taxon>
        <taxon>Aureibaculum</taxon>
    </lineage>
</organism>
<gene>
    <name evidence="1" type="ORF">FF125_15495</name>
</gene>
<keyword evidence="2" id="KW-1185">Reference proteome</keyword>
<dbReference type="Pfam" id="PF13645">
    <property type="entry name" value="YkuD_2"/>
    <property type="match status" value="1"/>
</dbReference>
<sequence>MYRKILTLTISFILIFPIYAWETPISYNNDTDKPTSSTESAFTSYSEDLYQKINDTNLDFEAFKHALKGYVQLQNKQQLKNSKYLTLIDMSVSANTERFYLINMETQSIEHKSVVAHGEKSGLEYAKKFSNKVNSHQSSIGFYKTAETYSGKHGLSLRLDGLEYSNNKARERAIVIHSADYANPDFIQSNGRLGRSWGCPALPDKDYAVIINKIKEGSCVFVYYPQEQYLSKSKLISIENILDTKN</sequence>
<dbReference type="OrthoDB" id="9815195at2"/>
<dbReference type="PANTHER" id="PTHR38477:SF1">
    <property type="entry name" value="MUREIN L,D-TRANSPEPTIDASE CATALYTIC DOMAIN FAMILY PROTEIN"/>
    <property type="match status" value="1"/>
</dbReference>
<dbReference type="RefSeq" id="WP_138950613.1">
    <property type="nucleotide sequence ID" value="NZ_CP040749.1"/>
</dbReference>
<protein>
    <submittedName>
        <fullName evidence="1">Murein L,D-transpeptidase catalytic domain family protein</fullName>
    </submittedName>
</protein>
<dbReference type="Proteomes" id="UP000306229">
    <property type="component" value="Chromosome"/>
</dbReference>
<dbReference type="InterPro" id="IPR032676">
    <property type="entry name" value="YkuD_2"/>
</dbReference>